<dbReference type="InterPro" id="IPR001012">
    <property type="entry name" value="UBX_dom"/>
</dbReference>
<dbReference type="OrthoDB" id="25887at2759"/>
<reference evidence="15" key="1">
    <citation type="submission" date="2015-09" db="EMBL/GenBank/DDBJ databases">
        <authorList>
            <consortium name="Pathogen Informatics"/>
        </authorList>
    </citation>
    <scope>NUCLEOTIDE SEQUENCE [LARGE SCALE GENOMIC DNA]</scope>
    <source>
        <strain evidence="15">Lake Konstanz</strain>
    </source>
</reference>
<dbReference type="PROSITE" id="PS51399">
    <property type="entry name" value="SEP"/>
    <property type="match status" value="1"/>
</dbReference>
<evidence type="ECO:0000313" key="14">
    <source>
        <dbReference type="EMBL" id="CUG93836.1"/>
    </source>
</evidence>
<protein>
    <recommendedName>
        <fullName evidence="7">UBX domain-containing protein 11</fullName>
    </recommendedName>
    <alternativeName>
        <fullName evidence="9">Socius</fullName>
    </alternativeName>
    <alternativeName>
        <fullName evidence="8">UBX domain-containing protein 5</fullName>
    </alternativeName>
</protein>
<feature type="region of interest" description="Disordered" evidence="11">
    <location>
        <begin position="1"/>
        <end position="56"/>
    </location>
</feature>
<accession>A0A0S4JTW8</accession>
<keyword evidence="2" id="KW-0963">Cytoplasm</keyword>
<comment type="subunit">
    <text evidence="6">Interacts with GNA12, GNA13, RND1, RND2 and RND3.</text>
</comment>
<dbReference type="Pfam" id="PF00789">
    <property type="entry name" value="UBX"/>
    <property type="match status" value="1"/>
</dbReference>
<keyword evidence="3 10" id="KW-0175">Coiled coil</keyword>
<keyword evidence="15" id="KW-1185">Reference proteome</keyword>
<dbReference type="PANTHER" id="PTHR23333">
    <property type="entry name" value="UBX DOMAIN CONTAINING PROTEIN"/>
    <property type="match status" value="1"/>
</dbReference>
<evidence type="ECO:0000256" key="11">
    <source>
        <dbReference type="SAM" id="MobiDB-lite"/>
    </source>
</evidence>
<proteinExistence type="predicted"/>
<dbReference type="SMART" id="SM00166">
    <property type="entry name" value="UBX"/>
    <property type="match status" value="1"/>
</dbReference>
<evidence type="ECO:0000259" key="12">
    <source>
        <dbReference type="PROSITE" id="PS50033"/>
    </source>
</evidence>
<feature type="domain" description="SEP" evidence="13">
    <location>
        <begin position="233"/>
        <end position="297"/>
    </location>
</feature>
<evidence type="ECO:0000256" key="10">
    <source>
        <dbReference type="SAM" id="Coils"/>
    </source>
</evidence>
<name>A0A0S4JTW8_BODSA</name>
<evidence type="ECO:0000313" key="15">
    <source>
        <dbReference type="Proteomes" id="UP000051952"/>
    </source>
</evidence>
<evidence type="ECO:0000256" key="7">
    <source>
        <dbReference type="ARBA" id="ARBA00073759"/>
    </source>
</evidence>
<evidence type="ECO:0000256" key="8">
    <source>
        <dbReference type="ARBA" id="ARBA00075811"/>
    </source>
</evidence>
<dbReference type="PROSITE" id="PS50033">
    <property type="entry name" value="UBX"/>
    <property type="match status" value="1"/>
</dbReference>
<comment type="subcellular location">
    <subcellularLocation>
        <location evidence="1">Cytoplasm</location>
        <location evidence="1">Cytoskeleton</location>
    </subcellularLocation>
</comment>
<gene>
    <name evidence="14" type="ORF">BSAL_45230</name>
</gene>
<feature type="coiled-coil region" evidence="10">
    <location>
        <begin position="59"/>
        <end position="121"/>
    </location>
</feature>
<dbReference type="AlphaFoldDB" id="A0A0S4JTW8"/>
<evidence type="ECO:0000256" key="3">
    <source>
        <dbReference type="ARBA" id="ARBA00023054"/>
    </source>
</evidence>
<comment type="function">
    <text evidence="5">May be involved in the reorganization of actin cytoskeleton mediated by RND1, RND2 and RND3. Promotes RHOA activation mediated by GNA12 and GNA13.</text>
</comment>
<dbReference type="InterPro" id="IPR029071">
    <property type="entry name" value="Ubiquitin-like_domsf"/>
</dbReference>
<keyword evidence="4" id="KW-0206">Cytoskeleton</keyword>
<dbReference type="PANTHER" id="PTHR23333:SF4">
    <property type="entry name" value="UBX DOMAIN-CONTAINING PROTEIN 11"/>
    <property type="match status" value="1"/>
</dbReference>
<evidence type="ECO:0000256" key="2">
    <source>
        <dbReference type="ARBA" id="ARBA00022490"/>
    </source>
</evidence>
<dbReference type="GO" id="GO:0005856">
    <property type="term" value="C:cytoskeleton"/>
    <property type="evidence" value="ECO:0007669"/>
    <property type="project" value="UniProtKB-SubCell"/>
</dbReference>
<sequence>MLMKDVLDGGRPRPAGQPQPNVVLTSAAGSQATQGPTSASRRPSGPATPQPDPGTNDLLVVMTQRLRTLESQCAVLQKELREKSSKAIEFEDKYNAERATRKELEGDVRNLEAQCEENQRQLTEMHLFLSDYGLSWVGGSATSSPSTTPRSRSPANAAPKFDFLSGTFDSKATVNPLPLDQTQKPDAAVKDAKRKVPFDLEKLKHNALILTDHVGLTGLLPGAQPNMKQIKDRDMVYVAVYLDGISVNSGLFRPYGWPLCDAILDDMLEGFYPYEFREKYPDGFPITIVDKSDELCPTGHNAAKMKEGNGVRGIESLNDHGYKPLTREALLKKLPERFITANGHLVQVRGSMEQILSGGTAPVAIPSNISADTAAGRAVSESTSSQAVHGVIATNNVTALQIKLPQGHKISLHMYFHDDISAVRRELEKAAPFFKPANGYELTTAFPRMTYDDHQKTLEALGLVPNGAMMMIKLLPGPSE</sequence>
<evidence type="ECO:0000256" key="4">
    <source>
        <dbReference type="ARBA" id="ARBA00023212"/>
    </source>
</evidence>
<dbReference type="OMA" id="WALCDAF"/>
<dbReference type="SUPFAM" id="SSF54236">
    <property type="entry name" value="Ubiquitin-like"/>
    <property type="match status" value="1"/>
</dbReference>
<dbReference type="SUPFAM" id="SSF102848">
    <property type="entry name" value="NSFL1 (p97 ATPase) cofactor p47, SEP domain"/>
    <property type="match status" value="1"/>
</dbReference>
<evidence type="ECO:0000256" key="1">
    <source>
        <dbReference type="ARBA" id="ARBA00004245"/>
    </source>
</evidence>
<dbReference type="GO" id="GO:0043161">
    <property type="term" value="P:proteasome-mediated ubiquitin-dependent protein catabolic process"/>
    <property type="evidence" value="ECO:0007669"/>
    <property type="project" value="TreeGrafter"/>
</dbReference>
<evidence type="ECO:0000256" key="6">
    <source>
        <dbReference type="ARBA" id="ARBA00062345"/>
    </source>
</evidence>
<dbReference type="Gene3D" id="3.30.420.210">
    <property type="entry name" value="SEP domain"/>
    <property type="match status" value="1"/>
</dbReference>
<evidence type="ECO:0000256" key="9">
    <source>
        <dbReference type="ARBA" id="ARBA00081109"/>
    </source>
</evidence>
<dbReference type="GO" id="GO:0043130">
    <property type="term" value="F:ubiquitin binding"/>
    <property type="evidence" value="ECO:0007669"/>
    <property type="project" value="TreeGrafter"/>
</dbReference>
<dbReference type="Gene3D" id="3.10.20.90">
    <property type="entry name" value="Phosphatidylinositol 3-kinase Catalytic Subunit, Chain A, domain 1"/>
    <property type="match status" value="1"/>
</dbReference>
<feature type="compositionally biased region" description="Basic and acidic residues" evidence="11">
    <location>
        <begin position="1"/>
        <end position="11"/>
    </location>
</feature>
<dbReference type="Proteomes" id="UP000051952">
    <property type="component" value="Unassembled WGS sequence"/>
</dbReference>
<dbReference type="EMBL" id="CYKH01002199">
    <property type="protein sequence ID" value="CUG93836.1"/>
    <property type="molecule type" value="Genomic_DNA"/>
</dbReference>
<evidence type="ECO:0000259" key="13">
    <source>
        <dbReference type="PROSITE" id="PS51399"/>
    </source>
</evidence>
<organism evidence="14 15">
    <name type="scientific">Bodo saltans</name>
    <name type="common">Flagellated protozoan</name>
    <dbReference type="NCBI Taxonomy" id="75058"/>
    <lineage>
        <taxon>Eukaryota</taxon>
        <taxon>Discoba</taxon>
        <taxon>Euglenozoa</taxon>
        <taxon>Kinetoplastea</taxon>
        <taxon>Metakinetoplastina</taxon>
        <taxon>Eubodonida</taxon>
        <taxon>Bodonidae</taxon>
        <taxon>Bodo</taxon>
    </lineage>
</organism>
<feature type="compositionally biased region" description="Polar residues" evidence="11">
    <location>
        <begin position="22"/>
        <end position="41"/>
    </location>
</feature>
<dbReference type="InterPro" id="IPR012989">
    <property type="entry name" value="SEP_domain"/>
</dbReference>
<dbReference type="InterPro" id="IPR036241">
    <property type="entry name" value="NSFL1C_SEP_dom_sf"/>
</dbReference>
<dbReference type="FunFam" id="3.30.420.210:FF:000003">
    <property type="entry name" value="UBX domain protein 11"/>
    <property type="match status" value="1"/>
</dbReference>
<feature type="domain" description="UBX" evidence="12">
    <location>
        <begin position="393"/>
        <end position="471"/>
    </location>
</feature>
<dbReference type="VEuPathDB" id="TriTrypDB:BSAL_45230"/>
<evidence type="ECO:0000256" key="5">
    <source>
        <dbReference type="ARBA" id="ARBA00059434"/>
    </source>
</evidence>